<dbReference type="eggNOG" id="ENOG502QQPF">
    <property type="taxonomic scope" value="Eukaryota"/>
</dbReference>
<protein>
    <recommendedName>
        <fullName evidence="3">non-specific serine/threonine protein kinase</fullName>
        <ecNumber evidence="3">2.7.11.1</ecNumber>
    </recommendedName>
</protein>
<dbReference type="GO" id="GO:0005886">
    <property type="term" value="C:plasma membrane"/>
    <property type="evidence" value="ECO:0007669"/>
    <property type="project" value="UniProtKB-SubCell"/>
</dbReference>
<evidence type="ECO:0000256" key="7">
    <source>
        <dbReference type="ARBA" id="ARBA00022679"/>
    </source>
</evidence>
<keyword evidence="16" id="KW-0675">Receptor</keyword>
<dbReference type="HOGENOM" id="CLU_453739_0_0_1"/>
<dbReference type="Pfam" id="PF23598">
    <property type="entry name" value="LRR_14"/>
    <property type="match status" value="1"/>
</dbReference>
<evidence type="ECO:0000256" key="9">
    <source>
        <dbReference type="ARBA" id="ARBA00022729"/>
    </source>
</evidence>
<dbReference type="SMART" id="SM00220">
    <property type="entry name" value="S_TKc"/>
    <property type="match status" value="1"/>
</dbReference>
<dbReference type="InterPro" id="IPR032675">
    <property type="entry name" value="LRR_dom_sf"/>
</dbReference>
<comment type="catalytic activity">
    <reaction evidence="18">
        <text>L-threonyl-[protein] + ATP = O-phospho-L-threonyl-[protein] + ADP + H(+)</text>
        <dbReference type="Rhea" id="RHEA:46608"/>
        <dbReference type="Rhea" id="RHEA-COMP:11060"/>
        <dbReference type="Rhea" id="RHEA-COMP:11605"/>
        <dbReference type="ChEBI" id="CHEBI:15378"/>
        <dbReference type="ChEBI" id="CHEBI:30013"/>
        <dbReference type="ChEBI" id="CHEBI:30616"/>
        <dbReference type="ChEBI" id="CHEBI:61977"/>
        <dbReference type="ChEBI" id="CHEBI:456216"/>
        <dbReference type="EC" id="2.7.11.1"/>
    </reaction>
</comment>
<dbReference type="FunFam" id="3.80.10.10:FF:000383">
    <property type="entry name" value="Leucine-rich repeat receptor protein kinase EMS1"/>
    <property type="match status" value="1"/>
</dbReference>
<dbReference type="Gene3D" id="3.80.10.10">
    <property type="entry name" value="Ribonuclease Inhibitor"/>
    <property type="match status" value="4"/>
</dbReference>
<evidence type="ECO:0000256" key="4">
    <source>
        <dbReference type="ARBA" id="ARBA00022475"/>
    </source>
</evidence>
<dbReference type="AlphaFoldDB" id="A0A0E0NC11"/>
<dbReference type="PROSITE" id="PS50011">
    <property type="entry name" value="PROTEIN_KINASE_DOM"/>
    <property type="match status" value="1"/>
</dbReference>
<dbReference type="InterPro" id="IPR050647">
    <property type="entry name" value="Plant_LRR-RLKs"/>
</dbReference>
<evidence type="ECO:0000256" key="15">
    <source>
        <dbReference type="ARBA" id="ARBA00023136"/>
    </source>
</evidence>
<evidence type="ECO:0000256" key="6">
    <source>
        <dbReference type="ARBA" id="ARBA00022614"/>
    </source>
</evidence>
<evidence type="ECO:0000313" key="21">
    <source>
        <dbReference type="EnsemblPlants" id="ORUFI02G09530.1"/>
    </source>
</evidence>
<evidence type="ECO:0000256" key="12">
    <source>
        <dbReference type="ARBA" id="ARBA00022777"/>
    </source>
</evidence>
<dbReference type="EnsemblPlants" id="ORUFI02G09530.1">
    <property type="protein sequence ID" value="ORUFI02G09530.1"/>
    <property type="gene ID" value="ORUFI02G09530"/>
</dbReference>
<reference evidence="22" key="1">
    <citation type="submission" date="2013-06" db="EMBL/GenBank/DDBJ databases">
        <authorList>
            <person name="Zhao Q."/>
        </authorList>
    </citation>
    <scope>NUCLEOTIDE SEQUENCE</scope>
    <source>
        <strain evidence="22">cv. W1943</strain>
    </source>
</reference>
<dbReference type="InterPro" id="IPR003591">
    <property type="entry name" value="Leu-rich_rpt_typical-subtyp"/>
</dbReference>
<name>A0A0E0NC11_ORYRU</name>
<dbReference type="SUPFAM" id="SSF52047">
    <property type="entry name" value="RNI-like"/>
    <property type="match status" value="1"/>
</dbReference>
<dbReference type="STRING" id="4529.A0A0E0NC11"/>
<evidence type="ECO:0000256" key="18">
    <source>
        <dbReference type="ARBA" id="ARBA00047899"/>
    </source>
</evidence>
<dbReference type="PANTHER" id="PTHR48056:SF81">
    <property type="entry name" value="RECEPTOR PROTEIN-TYROSINE KINASE CEPR1"/>
    <property type="match status" value="1"/>
</dbReference>
<dbReference type="SMART" id="SM00369">
    <property type="entry name" value="LRR_TYP"/>
    <property type="match status" value="5"/>
</dbReference>
<evidence type="ECO:0000256" key="13">
    <source>
        <dbReference type="ARBA" id="ARBA00022840"/>
    </source>
</evidence>
<keyword evidence="14" id="KW-1133">Transmembrane helix</keyword>
<evidence type="ECO:0000256" key="19">
    <source>
        <dbReference type="ARBA" id="ARBA00048679"/>
    </source>
</evidence>
<dbReference type="SUPFAM" id="SSF56112">
    <property type="entry name" value="Protein kinase-like (PK-like)"/>
    <property type="match status" value="1"/>
</dbReference>
<evidence type="ECO:0000256" key="17">
    <source>
        <dbReference type="ARBA" id="ARBA00023180"/>
    </source>
</evidence>
<dbReference type="Pfam" id="PF00560">
    <property type="entry name" value="LRR_1"/>
    <property type="match status" value="3"/>
</dbReference>
<comment type="catalytic activity">
    <reaction evidence="19">
        <text>L-seryl-[protein] + ATP = O-phospho-L-seryl-[protein] + ADP + H(+)</text>
        <dbReference type="Rhea" id="RHEA:17989"/>
        <dbReference type="Rhea" id="RHEA-COMP:9863"/>
        <dbReference type="Rhea" id="RHEA-COMP:11604"/>
        <dbReference type="ChEBI" id="CHEBI:15378"/>
        <dbReference type="ChEBI" id="CHEBI:29999"/>
        <dbReference type="ChEBI" id="CHEBI:30616"/>
        <dbReference type="ChEBI" id="CHEBI:83421"/>
        <dbReference type="ChEBI" id="CHEBI:456216"/>
        <dbReference type="EC" id="2.7.11.1"/>
    </reaction>
</comment>
<dbReference type="Proteomes" id="UP000008022">
    <property type="component" value="Unassembled WGS sequence"/>
</dbReference>
<keyword evidence="9" id="KW-0732">Signal</keyword>
<dbReference type="InterPro" id="IPR011009">
    <property type="entry name" value="Kinase-like_dom_sf"/>
</dbReference>
<dbReference type="InterPro" id="IPR055414">
    <property type="entry name" value="LRR_R13L4/SHOC2-like"/>
</dbReference>
<evidence type="ECO:0000256" key="8">
    <source>
        <dbReference type="ARBA" id="ARBA00022692"/>
    </source>
</evidence>
<keyword evidence="5" id="KW-0723">Serine/threonine-protein kinase</keyword>
<keyword evidence="8" id="KW-0812">Transmembrane</keyword>
<evidence type="ECO:0000256" key="10">
    <source>
        <dbReference type="ARBA" id="ARBA00022737"/>
    </source>
</evidence>
<dbReference type="GO" id="GO:0004674">
    <property type="term" value="F:protein serine/threonine kinase activity"/>
    <property type="evidence" value="ECO:0007669"/>
    <property type="project" value="UniProtKB-KW"/>
</dbReference>
<dbReference type="InterPro" id="IPR001611">
    <property type="entry name" value="Leu-rich_rpt"/>
</dbReference>
<evidence type="ECO:0000259" key="20">
    <source>
        <dbReference type="PROSITE" id="PS50011"/>
    </source>
</evidence>
<comment type="subcellular location">
    <subcellularLocation>
        <location evidence="2">Cell membrane</location>
    </subcellularLocation>
    <subcellularLocation>
        <location evidence="1">Membrane</location>
        <topology evidence="1">Single-pass membrane protein</topology>
    </subcellularLocation>
</comment>
<keyword evidence="15" id="KW-0472">Membrane</keyword>
<keyword evidence="6" id="KW-0433">Leucine-rich repeat</keyword>
<feature type="domain" description="Protein kinase" evidence="20">
    <location>
        <begin position="1"/>
        <end position="322"/>
    </location>
</feature>
<evidence type="ECO:0000256" key="5">
    <source>
        <dbReference type="ARBA" id="ARBA00022527"/>
    </source>
</evidence>
<dbReference type="PRINTS" id="PR00019">
    <property type="entry name" value="LEURICHRPT"/>
</dbReference>
<dbReference type="OMA" id="VGNMEAM"/>
<evidence type="ECO:0000256" key="11">
    <source>
        <dbReference type="ARBA" id="ARBA00022741"/>
    </source>
</evidence>
<dbReference type="PROSITE" id="PS00108">
    <property type="entry name" value="PROTEIN_KINASE_ST"/>
    <property type="match status" value="1"/>
</dbReference>
<dbReference type="InterPro" id="IPR000719">
    <property type="entry name" value="Prot_kinase_dom"/>
</dbReference>
<dbReference type="EC" id="2.7.11.1" evidence="3"/>
<keyword evidence="7" id="KW-0808">Transferase</keyword>
<dbReference type="PANTHER" id="PTHR48056">
    <property type="entry name" value="LRR RECEPTOR-LIKE SERINE/THREONINE-PROTEIN KINASE-RELATED"/>
    <property type="match status" value="1"/>
</dbReference>
<sequence length="602" mass="66721">MVGAIAGSRPGGEVGNMEAMLLHRFIPQISSIVAANASTDELQCRLEETMLGIIRHDNIVVLRGSIQSDDDDGTVQLVYEDMENGCCLHEWLHGNRRSQLEAGERQRRRRLRWRARRSIAVDVARAICYLHHDCKSPIIHRDIKPTNILLDGNLKAKIAGFGLARINVAGLNQPLLNVEIPSEAFGYTAPEYATAQRGYGRHLSKDVVDKEIVPDMARYLKEMKAMFKLGIGCRNGQVTSLSFHNFQIANLIPASICSLKNLKYLDLSFNNLTGEFPTALYSCSALQFLDLSNNEFTGKLPEHVDKLSLGMQHLNLSSNSFIGDLPSAIGRFSKLKSLVLDSNNFNGTYQGAAIGGLVELEMLTLAYNPFKASLIPNEFGKLTKLTYLWLSWMNLIGNIPNVLSALTELELLDISINKLEGKNPKELDLSINKLTGSIPEDIVNLKNLKILYLYYNNLVGQIPSGVGMLPNLTDLRLFTCHGVFPVSLGDCDTIHIIKASNNHFVGDFPEKIWSCAMLTIVMIGGNNFTGTLPRNNRFSGAIPTSSATGLHRFLAKNNLFSGMLPPDMSKLANLVRLDLSRNQLSGLIPTYYHRALQKSDHK</sequence>
<dbReference type="Pfam" id="PF00069">
    <property type="entry name" value="Pkinase"/>
    <property type="match status" value="1"/>
</dbReference>
<dbReference type="InterPro" id="IPR008271">
    <property type="entry name" value="Ser/Thr_kinase_AS"/>
</dbReference>
<keyword evidence="11" id="KW-0547">Nucleotide-binding</keyword>
<proteinExistence type="predicted"/>
<evidence type="ECO:0000256" key="16">
    <source>
        <dbReference type="ARBA" id="ARBA00023170"/>
    </source>
</evidence>
<keyword evidence="12" id="KW-0418">Kinase</keyword>
<keyword evidence="10" id="KW-0677">Repeat</keyword>
<evidence type="ECO:0000256" key="1">
    <source>
        <dbReference type="ARBA" id="ARBA00004167"/>
    </source>
</evidence>
<keyword evidence="13" id="KW-0067">ATP-binding</keyword>
<dbReference type="FunFam" id="3.80.10.10:FF:000041">
    <property type="entry name" value="LRR receptor-like serine/threonine-protein kinase ERECTA"/>
    <property type="match status" value="1"/>
</dbReference>
<evidence type="ECO:0000313" key="22">
    <source>
        <dbReference type="Proteomes" id="UP000008022"/>
    </source>
</evidence>
<evidence type="ECO:0000256" key="3">
    <source>
        <dbReference type="ARBA" id="ARBA00012513"/>
    </source>
</evidence>
<evidence type="ECO:0000256" key="14">
    <source>
        <dbReference type="ARBA" id="ARBA00022989"/>
    </source>
</evidence>
<keyword evidence="22" id="KW-1185">Reference proteome</keyword>
<organism evidence="21 22">
    <name type="scientific">Oryza rufipogon</name>
    <name type="common">Brownbeard rice</name>
    <name type="synonym">Asian wild rice</name>
    <dbReference type="NCBI Taxonomy" id="4529"/>
    <lineage>
        <taxon>Eukaryota</taxon>
        <taxon>Viridiplantae</taxon>
        <taxon>Streptophyta</taxon>
        <taxon>Embryophyta</taxon>
        <taxon>Tracheophyta</taxon>
        <taxon>Spermatophyta</taxon>
        <taxon>Magnoliopsida</taxon>
        <taxon>Liliopsida</taxon>
        <taxon>Poales</taxon>
        <taxon>Poaceae</taxon>
        <taxon>BOP clade</taxon>
        <taxon>Oryzoideae</taxon>
        <taxon>Oryzeae</taxon>
        <taxon>Oryzinae</taxon>
        <taxon>Oryza</taxon>
    </lineage>
</organism>
<dbReference type="Gene3D" id="1.10.510.10">
    <property type="entry name" value="Transferase(Phosphotransferase) domain 1"/>
    <property type="match status" value="1"/>
</dbReference>
<keyword evidence="17" id="KW-0325">Glycoprotein</keyword>
<reference evidence="21" key="2">
    <citation type="submission" date="2015-06" db="UniProtKB">
        <authorList>
            <consortium name="EnsemblPlants"/>
        </authorList>
    </citation>
    <scope>IDENTIFICATION</scope>
</reference>
<dbReference type="GO" id="GO:0005524">
    <property type="term" value="F:ATP binding"/>
    <property type="evidence" value="ECO:0007669"/>
    <property type="project" value="UniProtKB-KW"/>
</dbReference>
<evidence type="ECO:0000256" key="2">
    <source>
        <dbReference type="ARBA" id="ARBA00004236"/>
    </source>
</evidence>
<dbReference type="Gramene" id="ORUFI02G09530.1">
    <property type="protein sequence ID" value="ORUFI02G09530.1"/>
    <property type="gene ID" value="ORUFI02G09530"/>
</dbReference>
<keyword evidence="4" id="KW-1003">Cell membrane</keyword>
<accession>A0A0E0NC11</accession>